<dbReference type="EMBL" id="JABZRE010000001">
    <property type="protein sequence ID" value="MBF1306256.1"/>
    <property type="molecule type" value="Genomic_DNA"/>
</dbReference>
<proteinExistence type="predicted"/>
<dbReference type="Proteomes" id="UP000758611">
    <property type="component" value="Unassembled WGS sequence"/>
</dbReference>
<comment type="caution">
    <text evidence="1">The sequence shown here is derived from an EMBL/GenBank/DDBJ whole genome shotgun (WGS) entry which is preliminary data.</text>
</comment>
<dbReference type="AlphaFoldDB" id="A0A930E351"/>
<name>A0A930E351_9FIRM</name>
<evidence type="ECO:0000313" key="1">
    <source>
        <dbReference type="EMBL" id="MBF1306256.1"/>
    </source>
</evidence>
<organism evidence="1 2">
    <name type="scientific">Parvimonas micra</name>
    <dbReference type="NCBI Taxonomy" id="33033"/>
    <lineage>
        <taxon>Bacteria</taxon>
        <taxon>Bacillati</taxon>
        <taxon>Bacillota</taxon>
        <taxon>Tissierellia</taxon>
        <taxon>Tissierellales</taxon>
        <taxon>Peptoniphilaceae</taxon>
        <taxon>Parvimonas</taxon>
    </lineage>
</organism>
<reference evidence="1" key="1">
    <citation type="submission" date="2020-04" db="EMBL/GenBank/DDBJ databases">
        <title>Deep metagenomics examines the oral microbiome during advanced dental caries in children, revealing novel taxa and co-occurrences with host molecules.</title>
        <authorList>
            <person name="Baker J.L."/>
            <person name="Morton J.T."/>
            <person name="Dinis M."/>
            <person name="Alvarez R."/>
            <person name="Tran N.C."/>
            <person name="Knight R."/>
            <person name="Edlund A."/>
        </authorList>
    </citation>
    <scope>NUCLEOTIDE SEQUENCE</scope>
    <source>
        <strain evidence="1">JCVI_23_bin.11</strain>
    </source>
</reference>
<accession>A0A930E351</accession>
<gene>
    <name evidence="1" type="ORF">HXM94_00515</name>
</gene>
<sequence length="351" mass="42189">MLKNDEKSELQILISKIDSSKGKIELFELLEETILEYFKLLIRENNDLDSETSEEEIDVYYFMEENKFSVIDYRASSKECLVNRSFYYDNLFKLCSLNLRHLLLNYERFPVIYVLILANDLDGSNIKDEVKLFTKNYVLPEILKLFYEKILSFSNNEAEFVKDFLRGELLAMLFSKLFEILESSIENQLMDLNKKQLESFFTKISSDKQDFISNKSFKDFILFKNNLIKDMHTKEVFFEKVKTLSEFNVLQPIDFVKIINDLFVESDQPFNSKLDFSMLTSAMFIPISKFFKVYYDYDYKDRIIFKEKVKDLNENLNNFSDTIKEMDFKFYKRYQITWESYLRIFNELLKK</sequence>
<dbReference type="RefSeq" id="WP_278476703.1">
    <property type="nucleotide sequence ID" value="NZ_JABZRE010000001.1"/>
</dbReference>
<evidence type="ECO:0000313" key="2">
    <source>
        <dbReference type="Proteomes" id="UP000758611"/>
    </source>
</evidence>
<protein>
    <submittedName>
        <fullName evidence="1">Uncharacterized protein</fullName>
    </submittedName>
</protein>